<name>A0ABW8ERQ3_STRT5</name>
<dbReference type="EMBL" id="JBIUYY010000017">
    <property type="protein sequence ID" value="MFJ2825313.1"/>
    <property type="molecule type" value="Genomic_DNA"/>
</dbReference>
<sequence length="71" mass="7095">MLGHVLADGSTDERLTGAVPALAAVAATAFADSLQRSASTAATGALEPKVQRVATEEYLGVVHLSSSTASP</sequence>
<comment type="caution">
    <text evidence="1">The sequence shown here is derived from an EMBL/GenBank/DDBJ whole genome shotgun (WGS) entry which is preliminary data.</text>
</comment>
<keyword evidence="2" id="KW-1185">Reference proteome</keyword>
<protein>
    <submittedName>
        <fullName evidence="1">Uncharacterized protein</fullName>
    </submittedName>
</protein>
<proteinExistence type="predicted"/>
<evidence type="ECO:0000313" key="1">
    <source>
        <dbReference type="EMBL" id="MFJ2825313.1"/>
    </source>
</evidence>
<dbReference type="RefSeq" id="WP_402386468.1">
    <property type="nucleotide sequence ID" value="NZ_JBIUYY010000017.1"/>
</dbReference>
<accession>A0ABW8ERQ3</accession>
<gene>
    <name evidence="1" type="ORF">ACIO7M_29985</name>
</gene>
<dbReference type="Proteomes" id="UP001617351">
    <property type="component" value="Unassembled WGS sequence"/>
</dbReference>
<organism evidence="1 2">
    <name type="scientific">Streptomyces toxytricini</name>
    <name type="common">Actinomyces toxytricini</name>
    <dbReference type="NCBI Taxonomy" id="67369"/>
    <lineage>
        <taxon>Bacteria</taxon>
        <taxon>Bacillati</taxon>
        <taxon>Actinomycetota</taxon>
        <taxon>Actinomycetes</taxon>
        <taxon>Kitasatosporales</taxon>
        <taxon>Streptomycetaceae</taxon>
        <taxon>Streptomyces</taxon>
    </lineage>
</organism>
<evidence type="ECO:0000313" key="2">
    <source>
        <dbReference type="Proteomes" id="UP001617351"/>
    </source>
</evidence>
<reference evidence="1 2" key="1">
    <citation type="submission" date="2024-10" db="EMBL/GenBank/DDBJ databases">
        <title>The Natural Products Discovery Center: Release of the First 8490 Sequenced Strains for Exploring Actinobacteria Biosynthetic Diversity.</title>
        <authorList>
            <person name="Kalkreuter E."/>
            <person name="Kautsar S.A."/>
            <person name="Yang D."/>
            <person name="Bader C.D."/>
            <person name="Teijaro C.N."/>
            <person name="Fluegel L."/>
            <person name="Davis C.M."/>
            <person name="Simpson J.R."/>
            <person name="Lauterbach L."/>
            <person name="Steele A.D."/>
            <person name="Gui C."/>
            <person name="Meng S."/>
            <person name="Li G."/>
            <person name="Viehrig K."/>
            <person name="Ye F."/>
            <person name="Su P."/>
            <person name="Kiefer A.F."/>
            <person name="Nichols A."/>
            <person name="Cepeda A.J."/>
            <person name="Yan W."/>
            <person name="Fan B."/>
            <person name="Jiang Y."/>
            <person name="Adhikari A."/>
            <person name="Zheng C.-J."/>
            <person name="Schuster L."/>
            <person name="Cowan T.M."/>
            <person name="Smanski M.J."/>
            <person name="Chevrette M.G."/>
            <person name="De Carvalho L.P.S."/>
            <person name="Shen B."/>
        </authorList>
    </citation>
    <scope>NUCLEOTIDE SEQUENCE [LARGE SCALE GENOMIC DNA]</scope>
    <source>
        <strain evidence="1 2">NPDC087220</strain>
    </source>
</reference>